<keyword evidence="1" id="KW-0378">Hydrolase</keyword>
<dbReference type="InterPro" id="IPR029058">
    <property type="entry name" value="AB_hydrolase_fold"/>
</dbReference>
<accession>A0ABT6JG13</accession>
<feature type="compositionally biased region" description="Basic and acidic residues" evidence="2">
    <location>
        <begin position="833"/>
        <end position="842"/>
    </location>
</feature>
<comment type="caution">
    <text evidence="4">The sequence shown here is derived from an EMBL/GenBank/DDBJ whole genome shotgun (WGS) entry which is preliminary data.</text>
</comment>
<evidence type="ECO:0000256" key="2">
    <source>
        <dbReference type="SAM" id="MobiDB-lite"/>
    </source>
</evidence>
<name>A0ABT6JG13_9GAMM</name>
<keyword evidence="5" id="KW-1185">Reference proteome</keyword>
<gene>
    <name evidence="4" type="ORF">QFW80_00355</name>
</gene>
<dbReference type="PANTHER" id="PTHR42776:SF27">
    <property type="entry name" value="DIPEPTIDYL PEPTIDASE FAMILY MEMBER 6"/>
    <property type="match status" value="1"/>
</dbReference>
<protein>
    <submittedName>
        <fullName evidence="4">Prolyl oligopeptidase family serine peptidase</fullName>
    </submittedName>
</protein>
<evidence type="ECO:0000313" key="5">
    <source>
        <dbReference type="Proteomes" id="UP001156831"/>
    </source>
</evidence>
<evidence type="ECO:0000259" key="3">
    <source>
        <dbReference type="Pfam" id="PF00326"/>
    </source>
</evidence>
<sequence>MGNGSGWGRLLVALLWLVSWQAGASIREVREGAAVDLPPGSGLLLLAVDSDEALQSVAIRRSDSMLGRESLRSVPKGLTSRLYLLPAGKYRWSSIRDGGVRYRIASDDEDYAFTVEPGVVNYPGHMVFRLKGERVALAHVANRGLLALDWLQQVHPQVAQDFAFEYRGYYPDPFPALWGRQASGSTHASPMAPPPPPGPLPLPPDVLWKQSALEQISLNPGGTLAAVVEREGEGDDARRVVRMLDLQREESMALLQLPVEVRRLDWAGDRSLVVSCIDGWGLDVVMVLQLRETADGWTFNRLNFPYKGRLVDVLPGDPEHVLFASTYFGASKAGVQVHKVPIQSQRALDRFGFGRKDSLDRGVEEGRTWLADGRGELRATIAFRDGRQVLLHGRAGDFREVMELDDDGAFEPIALSADGNTIYGASDEDRGQRDLVELDPASGEITRTVFSRPRVDVQDAVFDARHNLVGVTYFEDGVLVSEYFDESSRAQQSRLQQAFGDRTVRIVDRDAGSRQFLLLVEGSDQPGEVYHFDSTRNRASLLVAMHPWLQPYRFRKSTVVRVIARDGLPIEAYLTLPEVSRPPLVVLAHGGPIGVRDTRQFDREVQFLVSLGYAVLQVNFRGSEGFGREFREAGRRGMGTLIEDDIDAALAQVLALHPIDGRRMCAMGSSYGGYSALVSAVRWPGRFRCVVSIAGVSDRILFFTASDGGRTEEGRREMEEALGDPNTETDAMLQSSPLYRYDALDTPVMLAHGTEDLRVDYEHSRRLARVLSKAGRPPVLLTLEGEGHSVEGAGSRKRLWEGVAGFLHAQLGPQRGAVEDPVSAGMHAPNGATDRRSSSAGR</sequence>
<evidence type="ECO:0000256" key="1">
    <source>
        <dbReference type="ARBA" id="ARBA00022801"/>
    </source>
</evidence>
<dbReference type="EMBL" id="JARXRN010000006">
    <property type="protein sequence ID" value="MDH5828976.1"/>
    <property type="molecule type" value="Genomic_DNA"/>
</dbReference>
<dbReference type="SUPFAM" id="SSF82171">
    <property type="entry name" value="DPP6 N-terminal domain-like"/>
    <property type="match status" value="1"/>
</dbReference>
<evidence type="ECO:0000313" key="4">
    <source>
        <dbReference type="EMBL" id="MDH5828976.1"/>
    </source>
</evidence>
<organism evidence="4 5">
    <name type="scientific">Luteimonas rhizosphaericola</name>
    <dbReference type="NCBI Taxonomy" id="3042024"/>
    <lineage>
        <taxon>Bacteria</taxon>
        <taxon>Pseudomonadati</taxon>
        <taxon>Pseudomonadota</taxon>
        <taxon>Gammaproteobacteria</taxon>
        <taxon>Lysobacterales</taxon>
        <taxon>Lysobacteraceae</taxon>
        <taxon>Luteimonas</taxon>
    </lineage>
</organism>
<dbReference type="RefSeq" id="WP_280598881.1">
    <property type="nucleotide sequence ID" value="NZ_JARXRN010000006.1"/>
</dbReference>
<dbReference type="Gene3D" id="3.40.50.1820">
    <property type="entry name" value="alpha/beta hydrolase"/>
    <property type="match status" value="1"/>
</dbReference>
<dbReference type="Pfam" id="PF00326">
    <property type="entry name" value="Peptidase_S9"/>
    <property type="match status" value="1"/>
</dbReference>
<feature type="region of interest" description="Disordered" evidence="2">
    <location>
        <begin position="817"/>
        <end position="842"/>
    </location>
</feature>
<dbReference type="SUPFAM" id="SSF53474">
    <property type="entry name" value="alpha/beta-Hydrolases"/>
    <property type="match status" value="1"/>
</dbReference>
<reference evidence="4 5" key="1">
    <citation type="submission" date="2023-04" db="EMBL/GenBank/DDBJ databases">
        <title>Luteimonas sp. M1R5S18.</title>
        <authorList>
            <person name="Sun J.-Q."/>
        </authorList>
    </citation>
    <scope>NUCLEOTIDE SEQUENCE [LARGE SCALE GENOMIC DNA]</scope>
    <source>
        <strain evidence="4 5">M1R5S18</strain>
    </source>
</reference>
<proteinExistence type="predicted"/>
<feature type="domain" description="Peptidase S9 prolyl oligopeptidase catalytic" evidence="3">
    <location>
        <begin position="600"/>
        <end position="812"/>
    </location>
</feature>
<dbReference type="PANTHER" id="PTHR42776">
    <property type="entry name" value="SERINE PEPTIDASE S9 FAMILY MEMBER"/>
    <property type="match status" value="1"/>
</dbReference>
<dbReference type="InterPro" id="IPR001375">
    <property type="entry name" value="Peptidase_S9_cat"/>
</dbReference>
<dbReference type="Proteomes" id="UP001156831">
    <property type="component" value="Unassembled WGS sequence"/>
</dbReference>